<sequence>MLVVGALLWLLLGNSMAQEEVSNCWSPVSRVVYDIPTASIYVTIVPTMLAACRVFADSVSIYLNISAFNETMVASLDAFNYTTSQTITFICPQTDAAVLKRCVDALFTSTSASLYLQTVRYGAYVDFTSISGSREHLTECFSGAQSLAMFDYTSGSGTLKFADTGLCNQPAKPEIVSGTLAVKNSAGTTILTTSFSTTQTSTQQQSLTFPLTTISNNQLTTLLSAIKDPWINTQLNYSIKVSLEKTTTASIPLSMNLVGLYSLVKASCVDSITASIYSDRIRMLVVGKSTSGTDCQILSNGQLTFNCYLLYTSSNLKTTMEGMPLSQFNFTGSHTIDFQCANGDLECKSLLTNAFNLTTLDSLVLILQITETGSNGELSFYYKQQVTDKRLPCWEDAHVTLSGASICVYLSSSKPEVCPVSSSYDLLYTLILSLPDLGAFTQIHYFSLANNSVCWTCDNYTTAQVEGGLSCTSALKSFASSYRKLGRNRNTASMGDFTQAIFTATYAVSGITTMVPIKRLIFLDTSMTHIIVSVIISVFALLAVIHLGFGLKRIGIENLKLRRAKKMHAQKG</sequence>
<evidence type="ECO:0000313" key="3">
    <source>
        <dbReference type="EMBL" id="KWX15028.1"/>
    </source>
</evidence>
<evidence type="ECO:0000256" key="2">
    <source>
        <dbReference type="SAM" id="SignalP"/>
    </source>
</evidence>
<dbReference type="Proteomes" id="UP000070089">
    <property type="component" value="Unassembled WGS sequence"/>
</dbReference>
<comment type="caution">
    <text evidence="3">The sequence shown here is derived from an EMBL/GenBank/DDBJ whole genome shotgun (WGS) entry which is preliminary data.</text>
</comment>
<feature type="signal peptide" evidence="2">
    <location>
        <begin position="1"/>
        <end position="17"/>
    </location>
</feature>
<dbReference type="AlphaFoldDB" id="A0A132NY83"/>
<feature type="chain" id="PRO_5007800160" evidence="2">
    <location>
        <begin position="18"/>
        <end position="572"/>
    </location>
</feature>
<accession>A0A132NY83</accession>
<dbReference type="EMBL" id="JXTI01000016">
    <property type="protein sequence ID" value="KWX15028.1"/>
    <property type="molecule type" value="Genomic_DNA"/>
</dbReference>
<keyword evidence="1" id="KW-1133">Transmembrane helix</keyword>
<keyword evidence="1" id="KW-0472">Membrane</keyword>
<gene>
    <name evidence="3" type="ORF">QR46_0916</name>
</gene>
<evidence type="ECO:0000313" key="4">
    <source>
        <dbReference type="Proteomes" id="UP000070089"/>
    </source>
</evidence>
<evidence type="ECO:0000256" key="1">
    <source>
        <dbReference type="SAM" id="Phobius"/>
    </source>
</evidence>
<reference evidence="3 4" key="1">
    <citation type="journal article" date="2015" name="Mol. Biochem. Parasitol.">
        <title>Identification of polymorphic genes for use in assemblage B genotyping assays through comparative genomics of multiple assemblage B Giardia duodenalis isolates.</title>
        <authorList>
            <person name="Wielinga C."/>
            <person name="Thompson R.C."/>
            <person name="Monis P."/>
            <person name="Ryan U."/>
        </authorList>
    </citation>
    <scope>NUCLEOTIDE SEQUENCE [LARGE SCALE GENOMIC DNA]</scope>
    <source>
        <strain evidence="3 4">BAH15c1</strain>
    </source>
</reference>
<feature type="transmembrane region" description="Helical" evidence="1">
    <location>
        <begin position="530"/>
        <end position="551"/>
    </location>
</feature>
<dbReference type="VEuPathDB" id="GiardiaDB:QR46_0916"/>
<dbReference type="OrthoDB" id="10255220at2759"/>
<protein>
    <submittedName>
        <fullName evidence="3">Uncharacterized protein</fullName>
    </submittedName>
</protein>
<organism evidence="3 4">
    <name type="scientific">Giardia duodenalis assemblage B</name>
    <dbReference type="NCBI Taxonomy" id="1394984"/>
    <lineage>
        <taxon>Eukaryota</taxon>
        <taxon>Metamonada</taxon>
        <taxon>Diplomonadida</taxon>
        <taxon>Hexamitidae</taxon>
        <taxon>Giardiinae</taxon>
        <taxon>Giardia</taxon>
    </lineage>
</organism>
<proteinExistence type="predicted"/>
<keyword evidence="2" id="KW-0732">Signal</keyword>
<name>A0A132NY83_GIAIN</name>
<keyword evidence="1" id="KW-0812">Transmembrane</keyword>